<dbReference type="InterPro" id="IPR001537">
    <property type="entry name" value="SpoU_MeTrfase"/>
</dbReference>
<dbReference type="InterPro" id="IPR027268">
    <property type="entry name" value="Peptidase_M4/M1_CTD_sf"/>
</dbReference>
<dbReference type="SMART" id="SM01263">
    <property type="entry name" value="Leuk-A4-hydro_C"/>
    <property type="match status" value="1"/>
</dbReference>
<evidence type="ECO:0000256" key="11">
    <source>
        <dbReference type="PIRSR" id="PIRSR634015-1"/>
    </source>
</evidence>
<evidence type="ECO:0000256" key="2">
    <source>
        <dbReference type="ARBA" id="ARBA00010136"/>
    </source>
</evidence>
<proteinExistence type="inferred from homology"/>
<evidence type="ECO:0000256" key="7">
    <source>
        <dbReference type="ARBA" id="ARBA00022723"/>
    </source>
</evidence>
<dbReference type="Pfam" id="PF00588">
    <property type="entry name" value="SpoU_methylase"/>
    <property type="match status" value="1"/>
</dbReference>
<feature type="active site" description="Proton acceptor" evidence="11">
    <location>
        <position position="453"/>
    </location>
</feature>
<organism evidence="15 16">
    <name type="scientific">Prototheca wickerhamii</name>
    <dbReference type="NCBI Taxonomy" id="3111"/>
    <lineage>
        <taxon>Eukaryota</taxon>
        <taxon>Viridiplantae</taxon>
        <taxon>Chlorophyta</taxon>
        <taxon>core chlorophytes</taxon>
        <taxon>Trebouxiophyceae</taxon>
        <taxon>Chlorellales</taxon>
        <taxon>Chlorellaceae</taxon>
        <taxon>Prototheca</taxon>
    </lineage>
</organism>
<dbReference type="FunFam" id="2.60.40.1730:FF:000004">
    <property type="entry name" value="Leukotriene A(4) hydrolase"/>
    <property type="match status" value="1"/>
</dbReference>
<dbReference type="GO" id="GO:0008270">
    <property type="term" value="F:zinc ion binding"/>
    <property type="evidence" value="ECO:0007669"/>
    <property type="project" value="InterPro"/>
</dbReference>
<comment type="cofactor">
    <cofactor evidence="13">
        <name>Zn(2+)</name>
        <dbReference type="ChEBI" id="CHEBI:29105"/>
    </cofactor>
    <text evidence="13">Binds 1 zinc ion per subunit.</text>
</comment>
<evidence type="ECO:0000256" key="4">
    <source>
        <dbReference type="ARBA" id="ARBA00022603"/>
    </source>
</evidence>
<evidence type="ECO:0000256" key="6">
    <source>
        <dbReference type="ARBA" id="ARBA00022679"/>
    </source>
</evidence>
<dbReference type="GO" id="GO:0005829">
    <property type="term" value="C:cytosol"/>
    <property type="evidence" value="ECO:0007669"/>
    <property type="project" value="TreeGrafter"/>
</dbReference>
<dbReference type="Gene3D" id="3.30.2010.30">
    <property type="match status" value="1"/>
</dbReference>
<comment type="similarity">
    <text evidence="2">Belongs to the peptidase M1 family.</text>
</comment>
<keyword evidence="6" id="KW-0808">Transferase</keyword>
<comment type="caution">
    <text evidence="15">The sequence shown here is derived from an EMBL/GenBank/DDBJ whole genome shotgun (WGS) entry which is preliminary data.</text>
</comment>
<dbReference type="InterPro" id="IPR045357">
    <property type="entry name" value="Aminopeptidase_N-like_N"/>
</dbReference>
<dbReference type="Gene3D" id="2.60.40.1730">
    <property type="entry name" value="tricorn interacting facor f3 domain"/>
    <property type="match status" value="1"/>
</dbReference>
<dbReference type="SUPFAM" id="SSF75217">
    <property type="entry name" value="alpha/beta knot"/>
    <property type="match status" value="1"/>
</dbReference>
<dbReference type="Pfam" id="PF17900">
    <property type="entry name" value="Peptidase_M1_N"/>
    <property type="match status" value="1"/>
</dbReference>
<evidence type="ECO:0000256" key="10">
    <source>
        <dbReference type="ARBA" id="ARBA00023049"/>
    </source>
</evidence>
<evidence type="ECO:0000256" key="9">
    <source>
        <dbReference type="ARBA" id="ARBA00022833"/>
    </source>
</evidence>
<dbReference type="PRINTS" id="PR00756">
    <property type="entry name" value="ALADIPTASE"/>
</dbReference>
<dbReference type="InterPro" id="IPR049980">
    <property type="entry name" value="LTA4H_cat"/>
</dbReference>
<keyword evidence="16" id="KW-1185">Reference proteome</keyword>
<keyword evidence="9 13" id="KW-0862">Zinc</keyword>
<dbReference type="FunFam" id="3.30.2010.30:FF:000001">
    <property type="entry name" value="Leukotriene A(4) hydrolase"/>
    <property type="match status" value="1"/>
</dbReference>
<evidence type="ECO:0000256" key="1">
    <source>
        <dbReference type="ARBA" id="ARBA00004496"/>
    </source>
</evidence>
<dbReference type="GO" id="GO:0003723">
    <property type="term" value="F:RNA binding"/>
    <property type="evidence" value="ECO:0007669"/>
    <property type="project" value="InterPro"/>
</dbReference>
<keyword evidence="4" id="KW-0489">Methyltransferase</keyword>
<dbReference type="Proteomes" id="UP001255856">
    <property type="component" value="Unassembled WGS sequence"/>
</dbReference>
<keyword evidence="7 13" id="KW-0479">Metal-binding</keyword>
<evidence type="ECO:0000259" key="14">
    <source>
        <dbReference type="SMART" id="SM01263"/>
    </source>
</evidence>
<feature type="active site" description="Proton donor" evidence="11">
    <location>
        <position position="570"/>
    </location>
</feature>
<dbReference type="CDD" id="cd18096">
    <property type="entry name" value="SpoU-like"/>
    <property type="match status" value="1"/>
</dbReference>
<dbReference type="InterPro" id="IPR029028">
    <property type="entry name" value="Alpha/beta_knot_MTases"/>
</dbReference>
<dbReference type="InterPro" id="IPR034015">
    <property type="entry name" value="M1_LTA4H"/>
</dbReference>
<dbReference type="FunFam" id="1.25.40.320:FF:000001">
    <property type="entry name" value="Leukotriene A(4) hydrolase"/>
    <property type="match status" value="1"/>
</dbReference>
<dbReference type="CDD" id="cd09599">
    <property type="entry name" value="M1_LTA4H"/>
    <property type="match status" value="1"/>
</dbReference>
<accession>A0AAD9IJY7</accession>
<dbReference type="GO" id="GO:0008237">
    <property type="term" value="F:metallopeptidase activity"/>
    <property type="evidence" value="ECO:0007669"/>
    <property type="project" value="UniProtKB-KW"/>
</dbReference>
<evidence type="ECO:0000256" key="5">
    <source>
        <dbReference type="ARBA" id="ARBA00022670"/>
    </source>
</evidence>
<dbReference type="EMBL" id="JASFZW010000006">
    <property type="protein sequence ID" value="KAK2077412.1"/>
    <property type="molecule type" value="Genomic_DNA"/>
</dbReference>
<dbReference type="Gene3D" id="1.25.40.320">
    <property type="entry name" value="Peptidase M1, leukotriene A4 hydrolase/aminopeptidase C-terminal domain"/>
    <property type="match status" value="1"/>
</dbReference>
<feature type="binding site" evidence="13">
    <location>
        <position position="456"/>
    </location>
    <ligand>
        <name>Zn(2+)</name>
        <dbReference type="ChEBI" id="CHEBI:29105"/>
        <note>catalytic</note>
    </ligand>
</feature>
<dbReference type="Pfam" id="PF09127">
    <property type="entry name" value="Leuk-A4-hydro_C"/>
    <property type="match status" value="1"/>
</dbReference>
<feature type="binding site" evidence="12">
    <location>
        <begin position="423"/>
        <end position="428"/>
    </location>
    <ligand>
        <name>a peptide</name>
        <dbReference type="ChEBI" id="CHEBI:60466"/>
    </ligand>
</feature>
<keyword evidence="3" id="KW-0963">Cytoplasm</keyword>
<feature type="binding site" evidence="12">
    <location>
        <begin position="293"/>
        <end position="295"/>
    </location>
    <ligand>
        <name>a peptide</name>
        <dbReference type="ChEBI" id="CHEBI:60466"/>
    </ligand>
</feature>
<feature type="binding site" evidence="12">
    <location>
        <begin position="760"/>
        <end position="762"/>
    </location>
    <ligand>
        <name>a peptide</name>
        <dbReference type="ChEBI" id="CHEBI:60466"/>
    </ligand>
</feature>
<dbReference type="InterPro" id="IPR001930">
    <property type="entry name" value="Peptidase_M1"/>
</dbReference>
<keyword evidence="5" id="KW-0645">Protease</keyword>
<dbReference type="GO" id="GO:0006508">
    <property type="term" value="P:proteolysis"/>
    <property type="evidence" value="ECO:0007669"/>
    <property type="project" value="UniProtKB-KW"/>
</dbReference>
<dbReference type="InterPro" id="IPR029026">
    <property type="entry name" value="tRNA_m1G_MTases_N"/>
</dbReference>
<dbReference type="InterPro" id="IPR038502">
    <property type="entry name" value="M1_LTA-4_hydro/amino_C_sf"/>
</dbReference>
<evidence type="ECO:0000256" key="8">
    <source>
        <dbReference type="ARBA" id="ARBA00022801"/>
    </source>
</evidence>
<evidence type="ECO:0000256" key="3">
    <source>
        <dbReference type="ARBA" id="ARBA00022490"/>
    </source>
</evidence>
<feature type="domain" description="Peptidase M1 leukotriene A4 hydrolase/aminopeptidase C-terminal" evidence="14">
    <location>
        <begin position="649"/>
        <end position="804"/>
    </location>
</feature>
<dbReference type="SUPFAM" id="SSF55486">
    <property type="entry name" value="Metalloproteases ('zincins'), catalytic domain"/>
    <property type="match status" value="1"/>
</dbReference>
<gene>
    <name evidence="15" type="ORF">QBZ16_004257</name>
</gene>
<dbReference type="PANTHER" id="PTHR45726:SF3">
    <property type="entry name" value="LEUKOTRIENE A-4 HYDROLASE"/>
    <property type="match status" value="1"/>
</dbReference>
<dbReference type="InterPro" id="IPR014782">
    <property type="entry name" value="Peptidase_M1_dom"/>
</dbReference>
<dbReference type="GO" id="GO:0032259">
    <property type="term" value="P:methylation"/>
    <property type="evidence" value="ECO:0007669"/>
    <property type="project" value="UniProtKB-KW"/>
</dbReference>
<keyword evidence="8" id="KW-0378">Hydrolase</keyword>
<dbReference type="PANTHER" id="PTHR45726">
    <property type="entry name" value="LEUKOTRIENE A-4 HYDROLASE"/>
    <property type="match status" value="1"/>
</dbReference>
<dbReference type="SUPFAM" id="SSF63737">
    <property type="entry name" value="Leukotriene A4 hydrolase N-terminal domain"/>
    <property type="match status" value="1"/>
</dbReference>
<dbReference type="GO" id="GO:0008173">
    <property type="term" value="F:RNA methyltransferase activity"/>
    <property type="evidence" value="ECO:0007669"/>
    <property type="project" value="InterPro"/>
</dbReference>
<protein>
    <recommendedName>
        <fullName evidence="14">Peptidase M1 leukotriene A4 hydrolase/aminopeptidase C-terminal domain-containing protein</fullName>
    </recommendedName>
</protein>
<evidence type="ECO:0000313" key="15">
    <source>
        <dbReference type="EMBL" id="KAK2077412.1"/>
    </source>
</evidence>
<dbReference type="Pfam" id="PF01433">
    <property type="entry name" value="Peptidase_M1"/>
    <property type="match status" value="1"/>
</dbReference>
<dbReference type="InterPro" id="IPR015211">
    <property type="entry name" value="Peptidase_M1_C"/>
</dbReference>
<dbReference type="GO" id="GO:0006396">
    <property type="term" value="P:RNA processing"/>
    <property type="evidence" value="ECO:0007669"/>
    <property type="project" value="InterPro"/>
</dbReference>
<keyword evidence="10" id="KW-0482">Metalloprotease</keyword>
<evidence type="ECO:0000256" key="13">
    <source>
        <dbReference type="PIRSR" id="PIRSR634015-3"/>
    </source>
</evidence>
<dbReference type="SUPFAM" id="SSF48371">
    <property type="entry name" value="ARM repeat"/>
    <property type="match status" value="1"/>
</dbReference>
<dbReference type="InterPro" id="IPR042097">
    <property type="entry name" value="Aminopeptidase_N-like_N_sf"/>
</dbReference>
<sequence length="813" mass="88924">MEGAGDASPASYIILHNVSKKHNVGTIARCATAFNVSQIVLVGSNRFNAFGSHGADAHVDFGWQPSVEEACRVMREERGAQIVGVEIDPAAQPVHQFPFKGPVAFMLGNEGQGLSPRQMRNCDAFIYIPQYGPGTASLNVAVAASIVLHHYALWAGFQERSREGQKYVVDARPPPTRGKDLDLTVDFDARIVKGSVELTFESLEDGLGELVLDTRDLTIHGVETEEGAAAEWALLEPVGALGAPLRVSLPSPAPRGASRRLRIAFQTAPTSTALQWLEPGQTAGGKLPYLFTQCQAIHARSLLPCQDTPGAKLTYAARVRVPAAMTALMSAVPTGEAAGAGATKVCAFEQKVPIPSYLLALAVGELDSRELGPVSRVYAEPSLVASAAYEFAETDRFLQAAAAIAGPYVWGRYDLLLLPPSFPYGGMENPCLTFVTPTLLAKDRSLANVVAHEIAHSWTGNLVTNFSWEHFWLNEGWTMWLERRILARLYGEETYQFHASMGFLDLREVVDTFGKEHNFTRLRYQMAAALGILRMREAVQGFGEGHPFTALVPDLSGGIDPDDAFSTIPYEKGFYFLHYLQTLVGGPSVFEDFFKSYIKHFSFKTVTSDAFKDYFLDYFKGVEAASSIDWDAWFYAPGMPPDVNSYDAGLAQAAFGLAQKWHAANLLSALGPAERAPAGASADDLAGWSSTQKVAFLDKLGELRSMQPLTPEATRKMEALYGFDASHNAEIRKAWYMLCIKAGDDSVLPGVIEFLSEQGRMKYIRPLYRALYGREDMRQVAVETFQKNLGMYHPIAAKMVATDLHLGEEGAEA</sequence>
<feature type="binding site" evidence="13">
    <location>
        <position position="475"/>
    </location>
    <ligand>
        <name>Zn(2+)</name>
        <dbReference type="ChEBI" id="CHEBI:29105"/>
        <note>catalytic</note>
    </ligand>
</feature>
<dbReference type="InterPro" id="IPR016024">
    <property type="entry name" value="ARM-type_fold"/>
</dbReference>
<evidence type="ECO:0000313" key="16">
    <source>
        <dbReference type="Proteomes" id="UP001255856"/>
    </source>
</evidence>
<dbReference type="AlphaFoldDB" id="A0AAD9IJY7"/>
<feature type="binding site" evidence="13">
    <location>
        <position position="452"/>
    </location>
    <ligand>
        <name>Zn(2+)</name>
        <dbReference type="ChEBI" id="CHEBI:29105"/>
        <note>catalytic</note>
    </ligand>
</feature>
<comment type="subcellular location">
    <subcellularLocation>
        <location evidence="1">Cytoplasm</location>
    </subcellularLocation>
</comment>
<dbReference type="Gene3D" id="3.40.1280.10">
    <property type="match status" value="1"/>
</dbReference>
<evidence type="ECO:0000256" key="12">
    <source>
        <dbReference type="PIRSR" id="PIRSR634015-2"/>
    </source>
</evidence>
<reference evidence="15" key="1">
    <citation type="submission" date="2021-01" db="EMBL/GenBank/DDBJ databases">
        <authorList>
            <person name="Eckstrom K.M.E."/>
        </authorList>
    </citation>
    <scope>NUCLEOTIDE SEQUENCE</scope>
    <source>
        <strain evidence="15">UVCC 0001</strain>
    </source>
</reference>
<name>A0AAD9IJY7_PROWI</name>
<dbReference type="Gene3D" id="1.10.390.10">
    <property type="entry name" value="Neutral Protease Domain 2"/>
    <property type="match status" value="2"/>
</dbReference>